<dbReference type="NCBIfam" id="NF003519">
    <property type="entry name" value="PRK05182.2-5"/>
    <property type="match status" value="1"/>
</dbReference>
<dbReference type="Gene3D" id="1.10.150.20">
    <property type="entry name" value="5' to 3' exonuclease, C-terminal subdomain"/>
    <property type="match status" value="1"/>
</dbReference>
<dbReference type="Proteomes" id="UP000002366">
    <property type="component" value="Chromosome"/>
</dbReference>
<feature type="domain" description="DNA-directed RNA polymerase RpoA/D/Rpb3-type" evidence="14">
    <location>
        <begin position="21"/>
        <end position="228"/>
    </location>
</feature>
<dbReference type="SUPFAM" id="SSF56553">
    <property type="entry name" value="Insert subdomain of RNA polymerase alpha subunit"/>
    <property type="match status" value="1"/>
</dbReference>
<evidence type="ECO:0000256" key="4">
    <source>
        <dbReference type="ARBA" id="ARBA00022478"/>
    </source>
</evidence>
<dbReference type="eggNOG" id="COG0202">
    <property type="taxonomic scope" value="Bacteria"/>
</dbReference>
<name>D5EE09_AMICL</name>
<dbReference type="Pfam" id="PF01000">
    <property type="entry name" value="RNA_pol_A_bac"/>
    <property type="match status" value="1"/>
</dbReference>
<dbReference type="NCBIfam" id="NF003513">
    <property type="entry name" value="PRK05182.1-2"/>
    <property type="match status" value="1"/>
</dbReference>
<dbReference type="HAMAP" id="MF_00059">
    <property type="entry name" value="RNApol_bact_RpoA"/>
    <property type="match status" value="1"/>
</dbReference>
<dbReference type="InterPro" id="IPR036643">
    <property type="entry name" value="RNApol_insert_sf"/>
</dbReference>
<comment type="catalytic activity">
    <reaction evidence="10 12">
        <text>RNA(n) + a ribonucleoside 5'-triphosphate = RNA(n+1) + diphosphate</text>
        <dbReference type="Rhea" id="RHEA:21248"/>
        <dbReference type="Rhea" id="RHEA-COMP:14527"/>
        <dbReference type="Rhea" id="RHEA-COMP:17342"/>
        <dbReference type="ChEBI" id="CHEBI:33019"/>
        <dbReference type="ChEBI" id="CHEBI:61557"/>
        <dbReference type="ChEBI" id="CHEBI:140395"/>
        <dbReference type="EC" id="2.7.7.6"/>
    </reaction>
</comment>
<evidence type="ECO:0000256" key="10">
    <source>
        <dbReference type="ARBA" id="ARBA00048552"/>
    </source>
</evidence>
<feature type="region of interest" description="Alpha N-terminal domain (alpha-NTD)" evidence="12">
    <location>
        <begin position="1"/>
        <end position="236"/>
    </location>
</feature>
<dbReference type="Pfam" id="PF03118">
    <property type="entry name" value="RNA_pol_A_CTD"/>
    <property type="match status" value="1"/>
</dbReference>
<reference evidence="15 16" key="1">
    <citation type="journal article" date="2010" name="Stand. Genomic Sci.">
        <title>Complete genome sequence of Aminobacterium colombiense type strain (ALA-1).</title>
        <authorList>
            <person name="Chertkov O."/>
            <person name="Sikorski J."/>
            <person name="Brambilla E."/>
            <person name="Lapidus A."/>
            <person name="Copeland A."/>
            <person name="Glavina Del Rio T."/>
            <person name="Nolan M."/>
            <person name="Lucas S."/>
            <person name="Tice H."/>
            <person name="Cheng J.F."/>
            <person name="Han C."/>
            <person name="Detter J.C."/>
            <person name="Bruce D."/>
            <person name="Tapia R."/>
            <person name="Goodwin L."/>
            <person name="Pitluck S."/>
            <person name="Liolios K."/>
            <person name="Ivanova N."/>
            <person name="Mavromatis K."/>
            <person name="Ovchinnikova G."/>
            <person name="Pati A."/>
            <person name="Chen A."/>
            <person name="Palaniappan K."/>
            <person name="Land M."/>
            <person name="Hauser L."/>
            <person name="Chang Y.J."/>
            <person name="Jeffries C.D."/>
            <person name="Spring S."/>
            <person name="Rohde M."/>
            <person name="Goker M."/>
            <person name="Bristow J."/>
            <person name="Eisen J.A."/>
            <person name="Markowitz V."/>
            <person name="Hugenholtz P."/>
            <person name="Kyrpides N.C."/>
            <person name="Klenk H.P."/>
        </authorList>
    </citation>
    <scope>NUCLEOTIDE SEQUENCE [LARGE SCALE GENOMIC DNA]</scope>
    <source>
        <strain evidence="16">DSM 12261 / ALA-1</strain>
    </source>
</reference>
<dbReference type="SMART" id="SM00662">
    <property type="entry name" value="RPOLD"/>
    <property type="match status" value="1"/>
</dbReference>
<dbReference type="GO" id="GO:0000428">
    <property type="term" value="C:DNA-directed RNA polymerase complex"/>
    <property type="evidence" value="ECO:0007669"/>
    <property type="project" value="UniProtKB-KW"/>
</dbReference>
<feature type="region of interest" description="Alpha C-terminal domain (alpha-CTD)" evidence="12">
    <location>
        <begin position="262"/>
        <end position="339"/>
    </location>
</feature>
<dbReference type="Gene3D" id="3.30.1360.10">
    <property type="entry name" value="RNA polymerase, RBP11-like subunit"/>
    <property type="match status" value="1"/>
</dbReference>
<keyword evidence="6 12" id="KW-0548">Nucleotidyltransferase</keyword>
<dbReference type="NCBIfam" id="TIGR02027">
    <property type="entry name" value="rpoA"/>
    <property type="match status" value="1"/>
</dbReference>
<dbReference type="InterPro" id="IPR011262">
    <property type="entry name" value="DNA-dir_RNA_pol_insert"/>
</dbReference>
<evidence type="ECO:0000259" key="14">
    <source>
        <dbReference type="SMART" id="SM00662"/>
    </source>
</evidence>
<evidence type="ECO:0000256" key="3">
    <source>
        <dbReference type="ARBA" id="ARBA00015972"/>
    </source>
</evidence>
<gene>
    <name evidence="12" type="primary">rpoA</name>
    <name evidence="15" type="ordered locus">Amico_0656</name>
</gene>
<evidence type="ECO:0000313" key="16">
    <source>
        <dbReference type="Proteomes" id="UP000002366"/>
    </source>
</evidence>
<keyword evidence="4 12" id="KW-0240">DNA-directed RNA polymerase</keyword>
<dbReference type="InterPro" id="IPR011260">
    <property type="entry name" value="RNAP_asu_C"/>
</dbReference>
<dbReference type="SUPFAM" id="SSF47789">
    <property type="entry name" value="C-terminal domain of RNA polymerase alpha subunit"/>
    <property type="match status" value="1"/>
</dbReference>
<dbReference type="AlphaFoldDB" id="D5EE09"/>
<evidence type="ECO:0000256" key="1">
    <source>
        <dbReference type="ARBA" id="ARBA00007123"/>
    </source>
</evidence>
<evidence type="ECO:0000256" key="11">
    <source>
        <dbReference type="ARBA" id="ARBA00066029"/>
    </source>
</evidence>
<evidence type="ECO:0000256" key="12">
    <source>
        <dbReference type="HAMAP-Rule" id="MF_00059"/>
    </source>
</evidence>
<keyword evidence="7 12" id="KW-0804">Transcription</keyword>
<dbReference type="GO" id="GO:0003899">
    <property type="term" value="F:DNA-directed RNA polymerase activity"/>
    <property type="evidence" value="ECO:0007669"/>
    <property type="project" value="UniProtKB-UniRule"/>
</dbReference>
<keyword evidence="13" id="KW-0175">Coiled coil</keyword>
<dbReference type="Gene3D" id="2.170.120.12">
    <property type="entry name" value="DNA-directed RNA polymerase, insert domain"/>
    <property type="match status" value="1"/>
</dbReference>
<dbReference type="SUPFAM" id="SSF55257">
    <property type="entry name" value="RBP11-like subunits of RNA polymerase"/>
    <property type="match status" value="1"/>
</dbReference>
<evidence type="ECO:0000313" key="15">
    <source>
        <dbReference type="EMBL" id="ADE56791.1"/>
    </source>
</evidence>
<evidence type="ECO:0000256" key="9">
    <source>
        <dbReference type="ARBA" id="ARBA00033070"/>
    </source>
</evidence>
<evidence type="ECO:0000256" key="6">
    <source>
        <dbReference type="ARBA" id="ARBA00022695"/>
    </source>
</evidence>
<dbReference type="CDD" id="cd06928">
    <property type="entry name" value="RNAP_alpha_NTD"/>
    <property type="match status" value="1"/>
</dbReference>
<dbReference type="InterPro" id="IPR011773">
    <property type="entry name" value="DNA-dir_RpoA"/>
</dbReference>
<dbReference type="Pfam" id="PF01193">
    <property type="entry name" value="RNA_pol_L"/>
    <property type="match status" value="1"/>
</dbReference>
<keyword evidence="16" id="KW-1185">Reference proteome</keyword>
<keyword evidence="5 12" id="KW-0808">Transferase</keyword>
<proteinExistence type="inferred from homology"/>
<dbReference type="HOGENOM" id="CLU_053084_0_1_0"/>
<dbReference type="EMBL" id="CP001997">
    <property type="protein sequence ID" value="ADE56791.1"/>
    <property type="molecule type" value="Genomic_DNA"/>
</dbReference>
<dbReference type="GO" id="GO:0003677">
    <property type="term" value="F:DNA binding"/>
    <property type="evidence" value="ECO:0007669"/>
    <property type="project" value="UniProtKB-UniRule"/>
</dbReference>
<dbReference type="GO" id="GO:0006351">
    <property type="term" value="P:DNA-templated transcription"/>
    <property type="evidence" value="ECO:0007669"/>
    <property type="project" value="UniProtKB-UniRule"/>
</dbReference>
<dbReference type="RefSeq" id="WP_013048057.1">
    <property type="nucleotide sequence ID" value="NC_014011.1"/>
</dbReference>
<comment type="domain">
    <text evidence="12">The N-terminal domain is essential for RNAP assembly and basal transcription, whereas the C-terminal domain is involved in interaction with transcriptional regulators and with upstream promoter elements.</text>
</comment>
<dbReference type="InterPro" id="IPR036603">
    <property type="entry name" value="RBP11-like"/>
</dbReference>
<dbReference type="EC" id="2.7.7.6" evidence="2 12"/>
<dbReference type="GO" id="GO:0005737">
    <property type="term" value="C:cytoplasm"/>
    <property type="evidence" value="ECO:0007669"/>
    <property type="project" value="UniProtKB-ARBA"/>
</dbReference>
<evidence type="ECO:0000256" key="5">
    <source>
        <dbReference type="ARBA" id="ARBA00022679"/>
    </source>
</evidence>
<dbReference type="FunFam" id="2.170.120.12:FF:000001">
    <property type="entry name" value="DNA-directed RNA polymerase subunit alpha"/>
    <property type="match status" value="1"/>
</dbReference>
<protein>
    <recommendedName>
        <fullName evidence="3 12">DNA-directed RNA polymerase subunit alpha</fullName>
        <shortName evidence="12">RNAP subunit alpha</shortName>
        <ecNumber evidence="2 12">2.7.7.6</ecNumber>
    </recommendedName>
    <alternativeName>
        <fullName evidence="9 12">RNA polymerase subunit alpha</fullName>
    </alternativeName>
    <alternativeName>
        <fullName evidence="8 12">Transcriptase subunit alpha</fullName>
    </alternativeName>
</protein>
<comment type="subunit">
    <text evidence="11 12">Homodimer. The RNAP catalytic core consists of 2 alpha, 1 beta, 1 beta' and 1 omega subunit. When a sigma factor is associated with the core the holoenzyme is formed, which can initiate transcription.</text>
</comment>
<evidence type="ECO:0000256" key="2">
    <source>
        <dbReference type="ARBA" id="ARBA00012418"/>
    </source>
</evidence>
<dbReference type="STRING" id="572547.Amico_0656"/>
<dbReference type="KEGG" id="aco:Amico_0656"/>
<sequence length="339" mass="37453">MLDKVELMRPEIRIEECSSTFGKVIVEPLERGYGVTLGNALRRVLLSSVKGAAITSVRVDGVLHEFSTIPGVREDVIELMLNLKHIPVHSYSKDVKVLHLEAEGPKQVVAADIQPDSEIEFIDPDAPVCVLEDGAQLSMDLYIEQGVGYATIDRPRPAYLPADALLIDAIYSPVLKVHYDVEAARVGQRTDYERLVLDVTTNGVIAPDVAVGEAAKIIRSYFGFIVEDVDKLHPLEGIDEEEAALSADEAAAEAAEAAKEEDDLLSRPVRELELSIRSENCLLRGGIHTIGDLLTRTRDDLLKIRNLGKISLREIEERLEKQGLRLSTEKSEEKAVKED</sequence>
<feature type="coiled-coil region" evidence="13">
    <location>
        <begin position="238"/>
        <end position="267"/>
    </location>
</feature>
<evidence type="ECO:0000256" key="7">
    <source>
        <dbReference type="ARBA" id="ARBA00023163"/>
    </source>
</evidence>
<organism evidence="15 16">
    <name type="scientific">Aminobacterium colombiense (strain DSM 12261 / ALA-1)</name>
    <dbReference type="NCBI Taxonomy" id="572547"/>
    <lineage>
        <taxon>Bacteria</taxon>
        <taxon>Thermotogati</taxon>
        <taxon>Synergistota</taxon>
        <taxon>Synergistia</taxon>
        <taxon>Synergistales</taxon>
        <taxon>Aminobacteriaceae</taxon>
        <taxon>Aminobacterium</taxon>
    </lineage>
</organism>
<dbReference type="GO" id="GO:0046983">
    <property type="term" value="F:protein dimerization activity"/>
    <property type="evidence" value="ECO:0007669"/>
    <property type="project" value="InterPro"/>
</dbReference>
<comment type="similarity">
    <text evidence="1 12">Belongs to the RNA polymerase alpha chain family.</text>
</comment>
<evidence type="ECO:0000256" key="13">
    <source>
        <dbReference type="SAM" id="Coils"/>
    </source>
</evidence>
<dbReference type="InterPro" id="IPR011263">
    <property type="entry name" value="DNA-dir_RNA_pol_RpoA/D/Rpb3"/>
</dbReference>
<accession>D5EE09</accession>
<comment type="function">
    <text evidence="12">DNA-dependent RNA polymerase catalyzes the transcription of DNA into RNA using the four ribonucleoside triphosphates as substrates.</text>
</comment>
<evidence type="ECO:0000256" key="8">
    <source>
        <dbReference type="ARBA" id="ARBA00032524"/>
    </source>
</evidence>